<sequence>MVRNGNPTTELNYVATNHFYVEINSNIRASFSECSGLGMNIKRESYFEGGVNDQQRIVLGQVEFADVTLKRGLTNDFAFWEWISQTLSQMRQRRNVNILLFNQSGETMQCWTLLGAVPVGWKAPALQADASSVAIEELTLSYEGLKVEKSGGGAIHLSNGRDKRGYFAS</sequence>
<dbReference type="PANTHER" id="PTHR38009">
    <property type="entry name" value="CONSERVED HYPOTHETICAL PHAGE TAIL PROTEIN"/>
    <property type="match status" value="1"/>
</dbReference>
<reference evidence="1" key="1">
    <citation type="submission" date="2022-12" db="EMBL/GenBank/DDBJ databases">
        <title>Polyphasic identification of a Novel Hot-Spring Cyanobacterium Ocullathermofonsia sinensis gen nov. sp. nov. and Genomic Insights on its Adaptations to the Thermal Habitat.</title>
        <authorList>
            <person name="Daroch M."/>
            <person name="Tang J."/>
            <person name="Jiang Y."/>
        </authorList>
    </citation>
    <scope>NUCLEOTIDE SEQUENCE</scope>
    <source>
        <strain evidence="1">PKUAC-SCTA174</strain>
    </source>
</reference>
<dbReference type="GO" id="GO:0005198">
    <property type="term" value="F:structural molecule activity"/>
    <property type="evidence" value="ECO:0007669"/>
    <property type="project" value="InterPro"/>
</dbReference>
<accession>A0A9E9C791</accession>
<dbReference type="PANTHER" id="PTHR38009:SF1">
    <property type="entry name" value="CONSERVED HYPOTHETICAL PHAGE TAIL PROTEIN"/>
    <property type="match status" value="1"/>
</dbReference>
<dbReference type="Pfam" id="PF06841">
    <property type="entry name" value="Phage_T4_gp19"/>
    <property type="match status" value="1"/>
</dbReference>
<dbReference type="Proteomes" id="UP001163152">
    <property type="component" value="Chromosome"/>
</dbReference>
<evidence type="ECO:0000313" key="1">
    <source>
        <dbReference type="EMBL" id="WAL60094.1"/>
    </source>
</evidence>
<dbReference type="InterPro" id="IPR011747">
    <property type="entry name" value="CHP02241"/>
</dbReference>
<proteinExistence type="predicted"/>
<evidence type="ECO:0000313" key="2">
    <source>
        <dbReference type="Proteomes" id="UP001163152"/>
    </source>
</evidence>
<organism evidence="1 2">
    <name type="scientific">Thermocoleostomius sinensis A174</name>
    <dbReference type="NCBI Taxonomy" id="2016057"/>
    <lineage>
        <taxon>Bacteria</taxon>
        <taxon>Bacillati</taxon>
        <taxon>Cyanobacteriota</taxon>
        <taxon>Cyanophyceae</taxon>
        <taxon>Oculatellales</taxon>
        <taxon>Oculatellaceae</taxon>
        <taxon>Thermocoleostomius</taxon>
    </lineage>
</organism>
<dbReference type="NCBIfam" id="TIGR02241">
    <property type="entry name" value="conserved hypothetical phage tail region protein"/>
    <property type="match status" value="1"/>
</dbReference>
<name>A0A9E9C791_9CYAN</name>
<gene>
    <name evidence="1" type="ORF">OXH18_23465</name>
</gene>
<dbReference type="EMBL" id="CP113797">
    <property type="protein sequence ID" value="WAL60094.1"/>
    <property type="molecule type" value="Genomic_DNA"/>
</dbReference>
<dbReference type="RefSeq" id="WP_268609940.1">
    <property type="nucleotide sequence ID" value="NZ_CP113797.1"/>
</dbReference>
<keyword evidence="2" id="KW-1185">Reference proteome</keyword>
<dbReference type="AlphaFoldDB" id="A0A9E9C791"/>
<dbReference type="KEGG" id="tsin:OXH18_23465"/>
<protein>
    <submittedName>
        <fullName evidence="1">Phage tail protein</fullName>
    </submittedName>
</protein>
<dbReference type="InterPro" id="IPR010667">
    <property type="entry name" value="Phage_T4_Gp19"/>
</dbReference>